<reference evidence="2 3" key="1">
    <citation type="submission" date="2019-01" db="EMBL/GenBank/DDBJ databases">
        <authorList>
            <person name="Ferrante I. M."/>
        </authorList>
    </citation>
    <scope>NUCLEOTIDE SEQUENCE [LARGE SCALE GENOMIC DNA]</scope>
    <source>
        <strain evidence="2 3">B856</strain>
    </source>
</reference>
<proteinExistence type="predicted"/>
<evidence type="ECO:0000313" key="3">
    <source>
        <dbReference type="Proteomes" id="UP000291116"/>
    </source>
</evidence>
<evidence type="ECO:0000313" key="2">
    <source>
        <dbReference type="EMBL" id="VEU34444.1"/>
    </source>
</evidence>
<dbReference type="AlphaFoldDB" id="A0A448YXH3"/>
<keyword evidence="3" id="KW-1185">Reference proteome</keyword>
<feature type="region of interest" description="Disordered" evidence="1">
    <location>
        <begin position="26"/>
        <end position="48"/>
    </location>
</feature>
<feature type="compositionally biased region" description="Polar residues" evidence="1">
    <location>
        <begin position="148"/>
        <end position="162"/>
    </location>
</feature>
<gene>
    <name evidence="2" type="ORF">PSNMU_V1.4_AUG-EV-PASAV3_0011540</name>
</gene>
<organism evidence="2 3">
    <name type="scientific">Pseudo-nitzschia multistriata</name>
    <dbReference type="NCBI Taxonomy" id="183589"/>
    <lineage>
        <taxon>Eukaryota</taxon>
        <taxon>Sar</taxon>
        <taxon>Stramenopiles</taxon>
        <taxon>Ochrophyta</taxon>
        <taxon>Bacillariophyta</taxon>
        <taxon>Bacillariophyceae</taxon>
        <taxon>Bacillariophycidae</taxon>
        <taxon>Bacillariales</taxon>
        <taxon>Bacillariaceae</taxon>
        <taxon>Pseudo-nitzschia</taxon>
    </lineage>
</organism>
<feature type="region of interest" description="Disordered" evidence="1">
    <location>
        <begin position="142"/>
        <end position="162"/>
    </location>
</feature>
<protein>
    <submittedName>
        <fullName evidence="2">Uncharacterized protein</fullName>
    </submittedName>
</protein>
<accession>A0A448YXH3</accession>
<dbReference type="EMBL" id="CAACVS010000028">
    <property type="protein sequence ID" value="VEU34444.1"/>
    <property type="molecule type" value="Genomic_DNA"/>
</dbReference>
<dbReference type="Proteomes" id="UP000291116">
    <property type="component" value="Unassembled WGS sequence"/>
</dbReference>
<sequence>MYEVRYRTIFLKEYDFIFSKNEELSSVPDTSDKHQQPTAEVQRRGQEELPPLSADAISGIKRRLWEETANGLGKVVRNLRVAWYKGDERVFYKREEQQLEKYLPLFQYGLALFVFSFFNFRATKTPRFQKWRTGFLERIRPSPPESLSKASQQRQGLRQVSSIKSPPTVGYLERKRKQNVDEALNSMKYFTDFLVSLSIGTSATLFLLERKCGNNLRTDFEEAPLVAGRSLIADKICPGMLELCFSDLQVRKAFEDNQNQKDRPWEASSFDPNLHTFFIFINNCQKRKDYESSLRQQMQQATTLKSGAILIPHTGVQ</sequence>
<name>A0A448YXH3_9STRA</name>
<evidence type="ECO:0000256" key="1">
    <source>
        <dbReference type="SAM" id="MobiDB-lite"/>
    </source>
</evidence>
<dbReference type="OrthoDB" id="43143at2759"/>
<feature type="compositionally biased region" description="Basic and acidic residues" evidence="1">
    <location>
        <begin position="30"/>
        <end position="47"/>
    </location>
</feature>